<dbReference type="EMBL" id="VSSQ01145266">
    <property type="protein sequence ID" value="MPN64411.1"/>
    <property type="molecule type" value="Genomic_DNA"/>
</dbReference>
<proteinExistence type="predicted"/>
<reference evidence="1" key="1">
    <citation type="submission" date="2019-08" db="EMBL/GenBank/DDBJ databases">
        <authorList>
            <person name="Kucharzyk K."/>
            <person name="Murdoch R.W."/>
            <person name="Higgins S."/>
            <person name="Loffler F."/>
        </authorList>
    </citation>
    <scope>NUCLEOTIDE SEQUENCE</scope>
</reference>
<evidence type="ECO:0000313" key="1">
    <source>
        <dbReference type="EMBL" id="MPN64411.1"/>
    </source>
</evidence>
<protein>
    <submittedName>
        <fullName evidence="1">Uncharacterized protein</fullName>
    </submittedName>
</protein>
<gene>
    <name evidence="1" type="ORF">SDC9_212183</name>
</gene>
<name>A0A645JLE1_9ZZZZ</name>
<organism evidence="1">
    <name type="scientific">bioreactor metagenome</name>
    <dbReference type="NCBI Taxonomy" id="1076179"/>
    <lineage>
        <taxon>unclassified sequences</taxon>
        <taxon>metagenomes</taxon>
        <taxon>ecological metagenomes</taxon>
    </lineage>
</organism>
<dbReference type="AlphaFoldDB" id="A0A645JLE1"/>
<comment type="caution">
    <text evidence="1">The sequence shown here is derived from an EMBL/GenBank/DDBJ whole genome shotgun (WGS) entry which is preliminary data.</text>
</comment>
<accession>A0A645JLE1</accession>
<sequence length="116" mass="13220">MIQVVGHIAIRVPDRTVDGHTDQAVDLDDDAGFFEAFALGCRRNRFGRLHDPLHRSPSSVVRATHQQHLFGLVERPQNHGGDPRHPQRMIADFGAQREDEIWSRHETRLKLLDSPS</sequence>